<dbReference type="SUPFAM" id="SSF52151">
    <property type="entry name" value="FabD/lysophospholipase-like"/>
    <property type="match status" value="1"/>
</dbReference>
<evidence type="ECO:0000259" key="5">
    <source>
        <dbReference type="PROSITE" id="PS50075"/>
    </source>
</evidence>
<dbReference type="GO" id="GO:0004312">
    <property type="term" value="F:fatty acid synthase activity"/>
    <property type="evidence" value="ECO:0007669"/>
    <property type="project" value="TreeGrafter"/>
</dbReference>
<dbReference type="SMART" id="SM00825">
    <property type="entry name" value="PKS_KS"/>
    <property type="match status" value="1"/>
</dbReference>
<dbReference type="STRING" id="747525.W4JVN0"/>
<dbReference type="Proteomes" id="UP000030671">
    <property type="component" value="Unassembled WGS sequence"/>
</dbReference>
<dbReference type="InterPro" id="IPR001227">
    <property type="entry name" value="Ac_transferase_dom_sf"/>
</dbReference>
<dbReference type="Pfam" id="PF00550">
    <property type="entry name" value="PP-binding"/>
    <property type="match status" value="1"/>
</dbReference>
<dbReference type="EMBL" id="KI925463">
    <property type="protein sequence ID" value="ETW77135.1"/>
    <property type="molecule type" value="Genomic_DNA"/>
</dbReference>
<dbReference type="GeneID" id="20668499"/>
<dbReference type="GO" id="GO:0004315">
    <property type="term" value="F:3-oxoacyl-[acyl-carrier-protein] synthase activity"/>
    <property type="evidence" value="ECO:0007669"/>
    <property type="project" value="InterPro"/>
</dbReference>
<evidence type="ECO:0000256" key="1">
    <source>
        <dbReference type="ARBA" id="ARBA00022450"/>
    </source>
</evidence>
<dbReference type="InterPro" id="IPR016035">
    <property type="entry name" value="Acyl_Trfase/lysoPLipase"/>
</dbReference>
<feature type="domain" description="Carrier" evidence="5">
    <location>
        <begin position="626"/>
        <end position="704"/>
    </location>
</feature>
<dbReference type="Pfam" id="PF02801">
    <property type="entry name" value="Ketoacyl-synt_C"/>
    <property type="match status" value="1"/>
</dbReference>
<dbReference type="SUPFAM" id="SSF47336">
    <property type="entry name" value="ACP-like"/>
    <property type="match status" value="1"/>
</dbReference>
<feature type="domain" description="Ketosynthase family 3 (KS3)" evidence="6">
    <location>
        <begin position="732"/>
        <end position="1149"/>
    </location>
</feature>
<dbReference type="HOGENOM" id="CLU_247005_0_0_1"/>
<dbReference type="eggNOG" id="KOG1202">
    <property type="taxonomic scope" value="Eukaryota"/>
</dbReference>
<dbReference type="InParanoid" id="W4JVN0"/>
<organism evidence="7 8">
    <name type="scientific">Heterobasidion irregulare (strain TC 32-1)</name>
    <dbReference type="NCBI Taxonomy" id="747525"/>
    <lineage>
        <taxon>Eukaryota</taxon>
        <taxon>Fungi</taxon>
        <taxon>Dikarya</taxon>
        <taxon>Basidiomycota</taxon>
        <taxon>Agaricomycotina</taxon>
        <taxon>Agaricomycetes</taxon>
        <taxon>Russulales</taxon>
        <taxon>Bondarzewiaceae</taxon>
        <taxon>Heterobasidion</taxon>
        <taxon>Heterobasidion annosum species complex</taxon>
    </lineage>
</organism>
<dbReference type="SUPFAM" id="SSF56801">
    <property type="entry name" value="Acetyl-CoA synthetase-like"/>
    <property type="match status" value="1"/>
</dbReference>
<dbReference type="InterPro" id="IPR050091">
    <property type="entry name" value="PKS_NRPS_Biosynth_Enz"/>
</dbReference>
<dbReference type="Gene3D" id="3.40.50.12780">
    <property type="entry name" value="N-terminal domain of ligase-like"/>
    <property type="match status" value="1"/>
</dbReference>
<dbReference type="InterPro" id="IPR009081">
    <property type="entry name" value="PP-bd_ACP"/>
</dbReference>
<dbReference type="InterPro" id="IPR014030">
    <property type="entry name" value="Ketoacyl_synth_N"/>
</dbReference>
<dbReference type="InterPro" id="IPR018201">
    <property type="entry name" value="Ketoacyl_synth_AS"/>
</dbReference>
<dbReference type="GO" id="GO:0006633">
    <property type="term" value="P:fatty acid biosynthetic process"/>
    <property type="evidence" value="ECO:0007669"/>
    <property type="project" value="InterPro"/>
</dbReference>
<dbReference type="InterPro" id="IPR014031">
    <property type="entry name" value="Ketoacyl_synth_C"/>
</dbReference>
<evidence type="ECO:0000313" key="8">
    <source>
        <dbReference type="Proteomes" id="UP000030671"/>
    </source>
</evidence>
<sequence length="1536" mass="167307">MNHLSDPDSLLSVLQYTALHNHDNEFLVEDRGISLSYSEAYILATQLIPARLDTLLHLLATQSKGKIILLSPNNTLFILCCLALWSKSIAVVPIALSADPHLWAGMISLIAPQAIIVATSLLDSLEESLFKASVGANIAIINLNDVIPQEFSMGSNASTLRTSHFVPSCLRWLKSAYPGQVSLQHVVADLPITVIPKEGCAVTLFTSSAVDWATLKCVSYTHEMLAVSSTRAMLMLGGTSYSSKPKRHLGWLPLSHCFEFCITFCGVVLRTGGAYIFFDRSVSSPSLEPSTPLAPALLAALEYHSPVTAFTAIPAMFASLVEACTNEDVRRLRTLASLGVGGAHTSEAHFQWAASQGMAYFDCSGATEAVGTICIRRALDSRQRHNGLQVIQGLMGALEKNNASDDFGELIISGTFLPVGYDTGESDAFHFDTTTRVTTYRTGDLYSLREDHGHAVTFLRGEAIPPYNADMEPLACLTYIGRSDDVVVLNAGLKVNALALERVLDTQKGIRRSAIIGNRPGDELLALIQPEEADTLAVCWRTLVDAVLGLNSTLPLETRIRRENIFIVQDLPLTTKSTLHRKKVNQMVFEMVDDSQVSRVFPPPLSSVEISGPPPHINTKTLEVLPPTSDLIHRIAVILADIFDSPEDLFESSDTSLFSHTLSSMASVRLAKALADHFSVKITAAQLFGLHTVGDLASIITNEEERRSHHTQKASKPFHQSTPSAGLDLLPMNEIYITGAACRFVGGIDDLSSFWSALISPDSFLDHLSRERPSSRWEMCPTEEHLMFPSGWISDSTINDVSSFAEFFGLSLADAQAMSPNARLILQLGYEAIEDAGIAPMSLNGKCWGVFTSVNDSGWRERRCTELDLQEYSQGLQGSADDAAGARLSYFLNLTGPAVEIKTACSSSAVAIHQACLAIRNGDCEAAVVIAATTQFHPAGSIFRSQKGIVSKNGRCAPFSDLANGFVSSEGAAAIVLQKYPDAQVPTYCSLRATSVTQDGRSRGFLAPNPQAQTRLLNSALEKAACSPDDICFYEGTQLGDAIELDAIQTVFGATRTKPLYIGSSKAVIGHVEECAGLAGVLKSMTCFSHNVIPPQPRTGPLNESIDFDASNIIVTNKVTPFFRGKQPRLCSVSSFGLSGTLAHLILEEPPSEPPNPMNSGYATSIFLLTARNRAELLAIIRRYLEFFCQKHPRESLEAVCRTLQTGRDHFTHRRAWVVTGWRALLDALRQALSESASLPSEVHYRPRVGLWFGLPLSDQIRIDNDHPFYCSIRSKCRAAGWVREYAFFEEQLALANCLKALGCNVSVVGGEGIAEYAAAVFAEAIPDSAVFQLCSYPAANISSACIRAAKPALKECLTSWRSDELYISGQHGIDLFTLGGSAESIAALDQEAEIVVLKRDCFPQRTILRPLARIQPPQFPIVSGHLGSVLNDELATSYDYWNRVQERTIRSHVAWQTLASESDLVVNLGSMDDIAHSLKDRCISGHGNCLDVLIARMFEAGCTIHWETLASTGPRAHLPPYRWATDVEHRDDVGN</sequence>
<keyword evidence="2" id="KW-0597">Phosphoprotein</keyword>
<dbReference type="Pfam" id="PF22621">
    <property type="entry name" value="CurL-like_PKS_C"/>
    <property type="match status" value="1"/>
</dbReference>
<keyword evidence="4" id="KW-0843">Virulence</keyword>
<keyword evidence="1" id="KW-0596">Phosphopantetheine</keyword>
<protein>
    <submittedName>
        <fullName evidence="7">Putative multidomain protein</fullName>
    </submittedName>
</protein>
<gene>
    <name evidence="7" type="primary">PKS2</name>
    <name evidence="7" type="ORF">HETIRDRAFT_174227</name>
</gene>
<keyword evidence="8" id="KW-1185">Reference proteome</keyword>
<dbReference type="InterPro" id="IPR020841">
    <property type="entry name" value="PKS_Beta-ketoAc_synthase_dom"/>
</dbReference>
<proteinExistence type="predicted"/>
<keyword evidence="3" id="KW-0808">Transferase</keyword>
<dbReference type="PROSITE" id="PS52004">
    <property type="entry name" value="KS3_2"/>
    <property type="match status" value="1"/>
</dbReference>
<dbReference type="Pfam" id="PF00501">
    <property type="entry name" value="AMP-binding"/>
    <property type="match status" value="1"/>
</dbReference>
<dbReference type="Pfam" id="PF00109">
    <property type="entry name" value="ketoacyl-synt"/>
    <property type="match status" value="1"/>
</dbReference>
<dbReference type="Pfam" id="PF23562">
    <property type="entry name" value="AMP-binding_C_3"/>
    <property type="match status" value="1"/>
</dbReference>
<dbReference type="CDD" id="cd00833">
    <property type="entry name" value="PKS"/>
    <property type="match status" value="1"/>
</dbReference>
<dbReference type="Gene3D" id="1.10.1200.10">
    <property type="entry name" value="ACP-like"/>
    <property type="match status" value="1"/>
</dbReference>
<evidence type="ECO:0000256" key="3">
    <source>
        <dbReference type="ARBA" id="ARBA00022679"/>
    </source>
</evidence>
<evidence type="ECO:0000313" key="7">
    <source>
        <dbReference type="EMBL" id="ETW77135.1"/>
    </source>
</evidence>
<evidence type="ECO:0000256" key="4">
    <source>
        <dbReference type="ARBA" id="ARBA00023026"/>
    </source>
</evidence>
<dbReference type="InterPro" id="IPR000873">
    <property type="entry name" value="AMP-dep_synth/lig_dom"/>
</dbReference>
<dbReference type="PROSITE" id="PS00606">
    <property type="entry name" value="KS3_1"/>
    <property type="match status" value="1"/>
</dbReference>
<dbReference type="InterPro" id="IPR036736">
    <property type="entry name" value="ACP-like_sf"/>
</dbReference>
<dbReference type="KEGG" id="hir:HETIRDRAFT_174227"/>
<dbReference type="RefSeq" id="XP_009550679.1">
    <property type="nucleotide sequence ID" value="XM_009552384.1"/>
</dbReference>
<dbReference type="SUPFAM" id="SSF53901">
    <property type="entry name" value="Thiolase-like"/>
    <property type="match status" value="1"/>
</dbReference>
<dbReference type="OrthoDB" id="5334845at2759"/>
<dbReference type="Gene3D" id="3.40.366.10">
    <property type="entry name" value="Malonyl-Coenzyme A Acyl Carrier Protein, domain 2"/>
    <property type="match status" value="1"/>
</dbReference>
<evidence type="ECO:0000259" key="6">
    <source>
        <dbReference type="PROSITE" id="PS52004"/>
    </source>
</evidence>
<accession>W4JVN0</accession>
<dbReference type="InterPro" id="IPR042099">
    <property type="entry name" value="ANL_N_sf"/>
</dbReference>
<name>W4JVN0_HETIT</name>
<dbReference type="InterPro" id="IPR016039">
    <property type="entry name" value="Thiolase-like"/>
</dbReference>
<dbReference type="PANTHER" id="PTHR43775">
    <property type="entry name" value="FATTY ACID SYNTHASE"/>
    <property type="match status" value="1"/>
</dbReference>
<dbReference type="Gene3D" id="3.40.47.10">
    <property type="match status" value="1"/>
</dbReference>
<reference evidence="7 8" key="1">
    <citation type="journal article" date="2012" name="New Phytol.">
        <title>Insight into trade-off between wood decay and parasitism from the genome of a fungal forest pathogen.</title>
        <authorList>
            <person name="Olson A."/>
            <person name="Aerts A."/>
            <person name="Asiegbu F."/>
            <person name="Belbahri L."/>
            <person name="Bouzid O."/>
            <person name="Broberg A."/>
            <person name="Canback B."/>
            <person name="Coutinho P.M."/>
            <person name="Cullen D."/>
            <person name="Dalman K."/>
            <person name="Deflorio G."/>
            <person name="van Diepen L.T."/>
            <person name="Dunand C."/>
            <person name="Duplessis S."/>
            <person name="Durling M."/>
            <person name="Gonthier P."/>
            <person name="Grimwood J."/>
            <person name="Fossdal C.G."/>
            <person name="Hansson D."/>
            <person name="Henrissat B."/>
            <person name="Hietala A."/>
            <person name="Himmelstrand K."/>
            <person name="Hoffmeister D."/>
            <person name="Hogberg N."/>
            <person name="James T.Y."/>
            <person name="Karlsson M."/>
            <person name="Kohler A."/>
            <person name="Kues U."/>
            <person name="Lee Y.H."/>
            <person name="Lin Y.C."/>
            <person name="Lind M."/>
            <person name="Lindquist E."/>
            <person name="Lombard V."/>
            <person name="Lucas S."/>
            <person name="Lunden K."/>
            <person name="Morin E."/>
            <person name="Murat C."/>
            <person name="Park J."/>
            <person name="Raffaello T."/>
            <person name="Rouze P."/>
            <person name="Salamov A."/>
            <person name="Schmutz J."/>
            <person name="Solheim H."/>
            <person name="Stahlberg J."/>
            <person name="Velez H."/>
            <person name="de Vries R.P."/>
            <person name="Wiebenga A."/>
            <person name="Woodward S."/>
            <person name="Yakovlev I."/>
            <person name="Garbelotto M."/>
            <person name="Martin F."/>
            <person name="Grigoriev I.V."/>
            <person name="Stenlid J."/>
        </authorList>
    </citation>
    <scope>NUCLEOTIDE SEQUENCE [LARGE SCALE GENOMIC DNA]</scope>
    <source>
        <strain evidence="7 8">TC 32-1</strain>
    </source>
</reference>
<evidence type="ECO:0000256" key="2">
    <source>
        <dbReference type="ARBA" id="ARBA00022553"/>
    </source>
</evidence>
<dbReference type="PROSITE" id="PS50075">
    <property type="entry name" value="CARRIER"/>
    <property type="match status" value="1"/>
</dbReference>
<dbReference type="PANTHER" id="PTHR43775:SF37">
    <property type="entry name" value="SI:DKEY-61P9.11"/>
    <property type="match status" value="1"/>
</dbReference>
<dbReference type="Gene3D" id="3.30.70.3290">
    <property type="match status" value="1"/>
</dbReference>